<reference evidence="1" key="2">
    <citation type="submission" date="2021-06" db="EMBL/GenBank/DDBJ databases">
        <authorList>
            <person name="Rogers T.H."/>
            <person name="Ramsay J.P."/>
            <person name="Wang P."/>
            <person name="Terpolilli J."/>
        </authorList>
    </citation>
    <scope>NUCLEOTIDE SEQUENCE</scope>
    <source>
        <strain evidence="1">WSM5005</strain>
        <plasmid evidence="1">pl3WSM5005</plasmid>
    </source>
</reference>
<name>A0ACA8AX35_9BURK</name>
<geneLocation type="plasmid" evidence="1 2">
    <name>pl3WSM5005</name>
</geneLocation>
<evidence type="ECO:0000313" key="2">
    <source>
        <dbReference type="Proteomes" id="UP000179860"/>
    </source>
</evidence>
<sequence length="105" mass="11184">MADKELNLRACIGAFADEDGKAAVDIHALDVLNRNEDLLHLLIATGISFTRPADDLIGAEAGMQEPPIVERIAQGDVLATARRVAARVAASWVTDEDVARFSASV</sequence>
<keyword evidence="2" id="KW-1185">Reference proteome</keyword>
<accession>A0ACA8AX35</accession>
<proteinExistence type="predicted"/>
<dbReference type="EMBL" id="CP017564">
    <property type="protein sequence ID" value="APA90279.1"/>
    <property type="molecule type" value="Genomic_DNA"/>
</dbReference>
<organism evidence="1 2">
    <name type="scientific">Paraburkholderia sprentiae WSM5005</name>
    <dbReference type="NCBI Taxonomy" id="754502"/>
    <lineage>
        <taxon>Bacteria</taxon>
        <taxon>Pseudomonadati</taxon>
        <taxon>Pseudomonadota</taxon>
        <taxon>Betaproteobacteria</taxon>
        <taxon>Burkholderiales</taxon>
        <taxon>Burkholderiaceae</taxon>
        <taxon>Paraburkholderia</taxon>
    </lineage>
</organism>
<keyword evidence="1" id="KW-0614">Plasmid</keyword>
<dbReference type="Proteomes" id="UP000179860">
    <property type="component" value="Plasmid pl3WSM5005"/>
</dbReference>
<protein>
    <submittedName>
        <fullName evidence="1">Uncharacterized protein</fullName>
    </submittedName>
</protein>
<gene>
    <name evidence="1" type="ORF">BJG93_34775</name>
</gene>
<evidence type="ECO:0000313" key="1">
    <source>
        <dbReference type="EMBL" id="APA90279.1"/>
    </source>
</evidence>
<reference evidence="1" key="1">
    <citation type="submission" date="2016-09" db="EMBL/GenBank/DDBJ databases">
        <title>The Complete Genome of Burkholderia sprentiae wsm5005.</title>
        <authorList>
            <person name="De Meyer S."/>
            <person name="Wang P."/>
            <person name="Terpolilli J."/>
        </authorList>
    </citation>
    <scope>NUCLEOTIDE SEQUENCE</scope>
    <source>
        <strain evidence="1">WSM5005</strain>
        <plasmid evidence="1">pl3WSM5005</plasmid>
    </source>
</reference>